<evidence type="ECO:0000256" key="1">
    <source>
        <dbReference type="ARBA" id="ARBA00008279"/>
    </source>
</evidence>
<organism evidence="12 13">
    <name type="scientific">Leptospira haakeii</name>
    <dbReference type="NCBI Taxonomy" id="2023198"/>
    <lineage>
        <taxon>Bacteria</taxon>
        <taxon>Pseudomonadati</taxon>
        <taxon>Spirochaetota</taxon>
        <taxon>Spirochaetia</taxon>
        <taxon>Leptospirales</taxon>
        <taxon>Leptospiraceae</taxon>
        <taxon>Leptospira</taxon>
    </lineage>
</organism>
<evidence type="ECO:0000256" key="9">
    <source>
        <dbReference type="PROSITE-ProRule" id="PRU01049"/>
    </source>
</evidence>
<evidence type="ECO:0000313" key="13">
    <source>
        <dbReference type="Proteomes" id="UP000231857"/>
    </source>
</evidence>
<evidence type="ECO:0000256" key="8">
    <source>
        <dbReference type="HAMAP-Rule" id="MF_00195"/>
    </source>
</evidence>
<feature type="binding site" evidence="8">
    <location>
        <begin position="315"/>
        <end position="318"/>
    </location>
    <ligand>
        <name>GTP</name>
        <dbReference type="ChEBI" id="CHEBI:37565"/>
        <label>2</label>
    </ligand>
</feature>
<dbReference type="Proteomes" id="UP000231857">
    <property type="component" value="Unassembled WGS sequence"/>
</dbReference>
<dbReference type="CDD" id="cd01894">
    <property type="entry name" value="EngA1"/>
    <property type="match status" value="1"/>
</dbReference>
<evidence type="ECO:0000256" key="3">
    <source>
        <dbReference type="ARBA" id="ARBA00022517"/>
    </source>
</evidence>
<keyword evidence="3 8" id="KW-0690">Ribosome biogenesis</keyword>
<evidence type="ECO:0000259" key="11">
    <source>
        <dbReference type="PROSITE" id="PS51712"/>
    </source>
</evidence>
<dbReference type="RefSeq" id="WP_100723520.1">
    <property type="nucleotide sequence ID" value="NZ_NPEG01000004.1"/>
</dbReference>
<dbReference type="HAMAP" id="MF_00195">
    <property type="entry name" value="GTPase_Der"/>
    <property type="match status" value="1"/>
</dbReference>
<comment type="function">
    <text evidence="8 10">GTPase that plays an essential role in the late steps of ribosome biogenesis.</text>
</comment>
<dbReference type="Gene3D" id="3.30.300.20">
    <property type="match status" value="1"/>
</dbReference>
<dbReference type="InterPro" id="IPR016484">
    <property type="entry name" value="GTPase_Der"/>
</dbReference>
<keyword evidence="13" id="KW-1185">Reference proteome</keyword>
<evidence type="ECO:0000313" key="12">
    <source>
        <dbReference type="EMBL" id="PKA16923.1"/>
    </source>
</evidence>
<evidence type="ECO:0000256" key="10">
    <source>
        <dbReference type="RuleBase" id="RU004481"/>
    </source>
</evidence>
<dbReference type="Pfam" id="PF14714">
    <property type="entry name" value="KH_dom-like"/>
    <property type="match status" value="1"/>
</dbReference>
<keyword evidence="6 8" id="KW-0342">GTP-binding</keyword>
<dbReference type="PROSITE" id="PS51712">
    <property type="entry name" value="G_ENGA"/>
    <property type="match status" value="1"/>
</dbReference>
<feature type="binding site" evidence="8">
    <location>
        <begin position="250"/>
        <end position="254"/>
    </location>
    <ligand>
        <name>GTP</name>
        <dbReference type="ChEBI" id="CHEBI:37565"/>
        <label>2</label>
    </ligand>
</feature>
<feature type="domain" description="EngA-type G" evidence="11">
    <location>
        <begin position="197"/>
        <end position="373"/>
    </location>
</feature>
<protein>
    <recommendedName>
        <fullName evidence="2 8">GTPase Der</fullName>
    </recommendedName>
    <alternativeName>
        <fullName evidence="7 8">GTP-binding protein EngA</fullName>
    </alternativeName>
</protein>
<dbReference type="InterPro" id="IPR031166">
    <property type="entry name" value="G_ENGA"/>
</dbReference>
<sequence>MSSKKRVPIISIVGRQNVGKSTLFNALLKKKLAITEDYPGVTRDVLRARVLNPEKGLDFILADTPGLDIERPESLEEAVLENAFRQVAESDLVVFLLDLHEVTSYDSRLIDKFRKDPELTQIPVLYCVNKVDHPEDEEDLDSFYKMGLSEILPISAIGRRNLPLLLEKIAFLLPTAKRRLQTSEEGETTSTASAEDFSLAIVGKPNAGKSSLLNALCGYDRAVVSEVAGTTRDSVDTTVTFEGKKIRITDTAGIRRKSDKAEALEFYSYQRTKRTIQNSDVVIHLLDALKGFGEFDKKIVGMLQEEGKPFLLAVNKWDAIEDKDNDSFKNYQERLYSRFPLLKEIQIITLSAKEKQRIHKMMEMTIDLASRSKKKISTSELNQSLRAWMAEAGRSFSANKPPKMLYCTQVSVSPFHLILFVNHVDYFKSNLITFIKKKLTEKYNLKGIPIRLELRSDRK</sequence>
<dbReference type="InterPro" id="IPR027417">
    <property type="entry name" value="P-loop_NTPase"/>
</dbReference>
<name>A0ABX4PMT1_9LEPT</name>
<evidence type="ECO:0000256" key="2">
    <source>
        <dbReference type="ARBA" id="ARBA00020953"/>
    </source>
</evidence>
<dbReference type="NCBIfam" id="TIGR00231">
    <property type="entry name" value="small_GTP"/>
    <property type="match status" value="2"/>
</dbReference>
<dbReference type="Pfam" id="PF01926">
    <property type="entry name" value="MMR_HSR1"/>
    <property type="match status" value="2"/>
</dbReference>
<dbReference type="Gene3D" id="3.40.50.300">
    <property type="entry name" value="P-loop containing nucleotide triphosphate hydrolases"/>
    <property type="match status" value="2"/>
</dbReference>
<feature type="binding site" evidence="8">
    <location>
        <begin position="63"/>
        <end position="67"/>
    </location>
    <ligand>
        <name>GTP</name>
        <dbReference type="ChEBI" id="CHEBI:37565"/>
        <label>1</label>
    </ligand>
</feature>
<comment type="similarity">
    <text evidence="1 8 9 10">Belongs to the TRAFAC class TrmE-Era-EngA-EngB-Septin-like GTPase superfamily. EngA (Der) GTPase family.</text>
</comment>
<dbReference type="EMBL" id="NPEI01000002">
    <property type="protein sequence ID" value="PKA16923.1"/>
    <property type="molecule type" value="Genomic_DNA"/>
</dbReference>
<dbReference type="PANTHER" id="PTHR43834">
    <property type="entry name" value="GTPASE DER"/>
    <property type="match status" value="1"/>
</dbReference>
<keyword evidence="4 10" id="KW-0677">Repeat</keyword>
<evidence type="ECO:0000256" key="7">
    <source>
        <dbReference type="ARBA" id="ARBA00032345"/>
    </source>
</evidence>
<dbReference type="InterPro" id="IPR006073">
    <property type="entry name" value="GTP-bd"/>
</dbReference>
<feature type="binding site" evidence="8">
    <location>
        <begin position="129"/>
        <end position="132"/>
    </location>
    <ligand>
        <name>GTP</name>
        <dbReference type="ChEBI" id="CHEBI:37565"/>
        <label>1</label>
    </ligand>
</feature>
<evidence type="ECO:0000256" key="4">
    <source>
        <dbReference type="ARBA" id="ARBA00022737"/>
    </source>
</evidence>
<feature type="binding site" evidence="8">
    <location>
        <begin position="203"/>
        <end position="210"/>
    </location>
    <ligand>
        <name>GTP</name>
        <dbReference type="ChEBI" id="CHEBI:37565"/>
        <label>2</label>
    </ligand>
</feature>
<comment type="caution">
    <text evidence="12">The sequence shown here is derived from an EMBL/GenBank/DDBJ whole genome shotgun (WGS) entry which is preliminary data.</text>
</comment>
<dbReference type="PIRSF" id="PIRSF006485">
    <property type="entry name" value="GTP-binding_EngA"/>
    <property type="match status" value="1"/>
</dbReference>
<accession>A0ABX4PMT1</accession>
<evidence type="ECO:0000256" key="5">
    <source>
        <dbReference type="ARBA" id="ARBA00022741"/>
    </source>
</evidence>
<keyword evidence="5 8" id="KW-0547">Nucleotide-binding</keyword>
<dbReference type="NCBIfam" id="TIGR03594">
    <property type="entry name" value="GTPase_EngA"/>
    <property type="match status" value="1"/>
</dbReference>
<dbReference type="PRINTS" id="PR00326">
    <property type="entry name" value="GTP1OBG"/>
</dbReference>
<dbReference type="InterPro" id="IPR015946">
    <property type="entry name" value="KH_dom-like_a/b"/>
</dbReference>
<dbReference type="InterPro" id="IPR005225">
    <property type="entry name" value="Small_GTP-bd"/>
</dbReference>
<reference evidence="12 13" key="1">
    <citation type="submission" date="2017-07" db="EMBL/GenBank/DDBJ databases">
        <title>Leptospira spp. isolated from tropical soils.</title>
        <authorList>
            <person name="Thibeaux R."/>
            <person name="Iraola G."/>
            <person name="Ferres I."/>
            <person name="Bierque E."/>
            <person name="Girault D."/>
            <person name="Soupe-Gilbert M.-E."/>
            <person name="Picardeau M."/>
            <person name="Goarant C."/>
        </authorList>
    </citation>
    <scope>NUCLEOTIDE SEQUENCE [LARGE SCALE GENOMIC DNA]</scope>
    <source>
        <strain evidence="12 13">ATI7-C-A2</strain>
    </source>
</reference>
<dbReference type="CDD" id="cd01895">
    <property type="entry name" value="EngA2"/>
    <property type="match status" value="1"/>
</dbReference>
<feature type="binding site" evidence="8">
    <location>
        <begin position="14"/>
        <end position="21"/>
    </location>
    <ligand>
        <name>GTP</name>
        <dbReference type="ChEBI" id="CHEBI:37565"/>
        <label>1</label>
    </ligand>
</feature>
<dbReference type="SUPFAM" id="SSF52540">
    <property type="entry name" value="P-loop containing nucleoside triphosphate hydrolases"/>
    <property type="match status" value="2"/>
</dbReference>
<dbReference type="PANTHER" id="PTHR43834:SF6">
    <property type="entry name" value="GTPASE DER"/>
    <property type="match status" value="1"/>
</dbReference>
<proteinExistence type="inferred from homology"/>
<evidence type="ECO:0000256" key="6">
    <source>
        <dbReference type="ARBA" id="ARBA00023134"/>
    </source>
</evidence>
<dbReference type="InterPro" id="IPR032859">
    <property type="entry name" value="KH_dom-like"/>
</dbReference>
<gene>
    <name evidence="8 12" type="primary">der</name>
    <name evidence="12" type="ORF">CH363_05885</name>
</gene>
<comment type="subunit">
    <text evidence="8">Associates with the 50S ribosomal subunit.</text>
</comment>